<dbReference type="STRING" id="451379.A0A0N5AQ01"/>
<keyword evidence="2" id="KW-1185">Reference proteome</keyword>
<name>A0A0N5AQ01_9BILA</name>
<dbReference type="PANTHER" id="PTHR21275">
    <property type="entry name" value="RWD DOMAIN-CONTAINING PROTEIN 4"/>
    <property type="match status" value="1"/>
</dbReference>
<dbReference type="Proteomes" id="UP000046393">
    <property type="component" value="Unplaced"/>
</dbReference>
<feature type="domain" description="RWD" evidence="1">
    <location>
        <begin position="9"/>
        <end position="111"/>
    </location>
</feature>
<dbReference type="InterPro" id="IPR006575">
    <property type="entry name" value="RWD_dom"/>
</dbReference>
<accession>A0A0N5AQ01</accession>
<evidence type="ECO:0000313" key="3">
    <source>
        <dbReference type="WBParaSite" id="SMUV_0000674401-mRNA-1"/>
    </source>
</evidence>
<dbReference type="InterPro" id="IPR016135">
    <property type="entry name" value="UBQ-conjugating_enzyme/RWD"/>
</dbReference>
<dbReference type="Pfam" id="PF05773">
    <property type="entry name" value="RWD"/>
    <property type="match status" value="1"/>
</dbReference>
<dbReference type="AlphaFoldDB" id="A0A0N5AQ01"/>
<evidence type="ECO:0000313" key="2">
    <source>
        <dbReference type="Proteomes" id="UP000046393"/>
    </source>
</evidence>
<dbReference type="InterPro" id="IPR042770">
    <property type="entry name" value="RWDD4"/>
</dbReference>
<organism evidence="2 3">
    <name type="scientific">Syphacia muris</name>
    <dbReference type="NCBI Taxonomy" id="451379"/>
    <lineage>
        <taxon>Eukaryota</taxon>
        <taxon>Metazoa</taxon>
        <taxon>Ecdysozoa</taxon>
        <taxon>Nematoda</taxon>
        <taxon>Chromadorea</taxon>
        <taxon>Rhabditida</taxon>
        <taxon>Spirurina</taxon>
        <taxon>Oxyuridomorpha</taxon>
        <taxon>Oxyuroidea</taxon>
        <taxon>Oxyuridae</taxon>
        <taxon>Syphacia</taxon>
    </lineage>
</organism>
<dbReference type="PROSITE" id="PS50908">
    <property type="entry name" value="RWD"/>
    <property type="match status" value="1"/>
</dbReference>
<dbReference type="SUPFAM" id="SSF54495">
    <property type="entry name" value="UBC-like"/>
    <property type="match status" value="1"/>
</dbReference>
<protein>
    <submittedName>
        <fullName evidence="3">RWD domain-containing protein</fullName>
    </submittedName>
</protein>
<evidence type="ECO:0000259" key="1">
    <source>
        <dbReference type="PROSITE" id="PS50908"/>
    </source>
</evidence>
<dbReference type="SMART" id="SM00591">
    <property type="entry name" value="RWD"/>
    <property type="match status" value="1"/>
</dbReference>
<dbReference type="WBParaSite" id="SMUV_0000674401-mRNA-1">
    <property type="protein sequence ID" value="SMUV_0000674401-mRNA-1"/>
    <property type="gene ID" value="SMUV_0000674401"/>
</dbReference>
<dbReference type="PANTHER" id="PTHR21275:SF1">
    <property type="entry name" value="RWD DOMAIN-CONTAINING PROTEIN 4"/>
    <property type="match status" value="1"/>
</dbReference>
<proteinExistence type="predicted"/>
<reference evidence="3" key="1">
    <citation type="submission" date="2017-02" db="UniProtKB">
        <authorList>
            <consortium name="WormBaseParasite"/>
        </authorList>
    </citation>
    <scope>IDENTIFICATION</scope>
</reference>
<dbReference type="Gene3D" id="3.10.110.10">
    <property type="entry name" value="Ubiquitin Conjugating Enzyme"/>
    <property type="match status" value="1"/>
</dbReference>
<dbReference type="CDD" id="cd23817">
    <property type="entry name" value="RWD-RWDD4"/>
    <property type="match status" value="1"/>
</dbReference>
<sequence length="183" mass="21912">MTSLEEQETEREVLKSIFEGDDRFKEIEKNKFQYFFGEKGHYKSFVLEIIWTETYPQTEPTINLDLFYNTNLFNNVKQRIAEELNNEAKNYLGMAVTFTLIEYVKENFDRLLEDQTELKQQRIAEIEDVDSKAQNNLTKKVQMTKAQKKRMWDRTTAATLNEQERGWNWVDVIHHLSQTRDNL</sequence>